<proteinExistence type="predicted"/>
<evidence type="ECO:0000313" key="2">
    <source>
        <dbReference type="EMBL" id="RFS24596.1"/>
    </source>
</evidence>
<dbReference type="EMBL" id="QPMM01000002">
    <property type="protein sequence ID" value="RFS24596.1"/>
    <property type="molecule type" value="Genomic_DNA"/>
</dbReference>
<dbReference type="OrthoDB" id="1099872at2"/>
<dbReference type="AlphaFoldDB" id="A0A3E1YDI4"/>
<keyword evidence="1" id="KW-0812">Transmembrane</keyword>
<feature type="transmembrane region" description="Helical" evidence="1">
    <location>
        <begin position="12"/>
        <end position="35"/>
    </location>
</feature>
<gene>
    <name evidence="2" type="ORF">DVR12_05160</name>
</gene>
<protein>
    <submittedName>
        <fullName evidence="2">Uncharacterized protein</fullName>
    </submittedName>
</protein>
<evidence type="ECO:0000256" key="1">
    <source>
        <dbReference type="SAM" id="Phobius"/>
    </source>
</evidence>
<sequence>MYRRNPGRKAAHIAKFIVLGLVFITVVGLVTMSLWNCLIPELFHGPVISFWQALGLLLLGKLLFGWHGGPGGPKGRAWKNKFRDRMENMSEEERERMKEAFKNRCKSGFNAFAEEFCKKDEPNKPADTSKDQPTL</sequence>
<dbReference type="RefSeq" id="WP_116974404.1">
    <property type="nucleotide sequence ID" value="NZ_QPMM01000002.1"/>
</dbReference>
<name>A0A3E1YDI4_9BACT</name>
<reference evidence="2 3" key="1">
    <citation type="submission" date="2018-07" db="EMBL/GenBank/DDBJ databases">
        <title>Chitinophaga K2CV101002-2 sp. nov., isolated from a monsoon evergreen broad-leaved forest soil.</title>
        <authorList>
            <person name="Lv Y."/>
        </authorList>
    </citation>
    <scope>NUCLEOTIDE SEQUENCE [LARGE SCALE GENOMIC DNA]</scope>
    <source>
        <strain evidence="2 3">GDMCC 1.1288</strain>
    </source>
</reference>
<evidence type="ECO:0000313" key="3">
    <source>
        <dbReference type="Proteomes" id="UP000260644"/>
    </source>
</evidence>
<feature type="transmembrane region" description="Helical" evidence="1">
    <location>
        <begin position="47"/>
        <end position="66"/>
    </location>
</feature>
<keyword evidence="1" id="KW-0472">Membrane</keyword>
<organism evidence="2 3">
    <name type="scientific">Chitinophaga silvatica</name>
    <dbReference type="NCBI Taxonomy" id="2282649"/>
    <lineage>
        <taxon>Bacteria</taxon>
        <taxon>Pseudomonadati</taxon>
        <taxon>Bacteroidota</taxon>
        <taxon>Chitinophagia</taxon>
        <taxon>Chitinophagales</taxon>
        <taxon>Chitinophagaceae</taxon>
        <taxon>Chitinophaga</taxon>
    </lineage>
</organism>
<dbReference type="Proteomes" id="UP000260644">
    <property type="component" value="Unassembled WGS sequence"/>
</dbReference>
<accession>A0A3E1YDI4</accession>
<keyword evidence="1" id="KW-1133">Transmembrane helix</keyword>
<keyword evidence="3" id="KW-1185">Reference proteome</keyword>
<comment type="caution">
    <text evidence="2">The sequence shown here is derived from an EMBL/GenBank/DDBJ whole genome shotgun (WGS) entry which is preliminary data.</text>
</comment>